<protein>
    <submittedName>
        <fullName evidence="4">TetR family transcriptional regulator</fullName>
    </submittedName>
</protein>
<keyword evidence="5" id="KW-1185">Reference proteome</keyword>
<dbReference type="InterPro" id="IPR050109">
    <property type="entry name" value="HTH-type_TetR-like_transc_reg"/>
</dbReference>
<dbReference type="OrthoDB" id="2388018at2"/>
<accession>A0A0W1ARU9</accession>
<evidence type="ECO:0000256" key="2">
    <source>
        <dbReference type="PROSITE-ProRule" id="PRU00335"/>
    </source>
</evidence>
<dbReference type="RefSeq" id="WP_060626132.1">
    <property type="nucleotide sequence ID" value="NZ_LCZJ02000037.1"/>
</dbReference>
<comment type="caution">
    <text evidence="4">The sequence shown here is derived from an EMBL/GenBank/DDBJ whole genome shotgun (WGS) entry which is preliminary data.</text>
</comment>
<dbReference type="PANTHER" id="PTHR30328">
    <property type="entry name" value="TRANSCRIPTIONAL REPRESSOR"/>
    <property type="match status" value="1"/>
</dbReference>
<name>A0A0W1ARU9_9BACL</name>
<dbReference type="PROSITE" id="PS50977">
    <property type="entry name" value="HTH_TETR_2"/>
    <property type="match status" value="1"/>
</dbReference>
<sequence length="213" mass="24890">MNPKTRYEKERSDGKQQRLCTILESAEQIFSQKGIEKSTMQDVATEANIGIATLFRYFPRKEKLIVAVATRMLEPMLDYFKYVADLPRTCLEKIEMLFNFFIQDQNHLSIIFMVNFESYASHLNEPVEDVLDFNALNRKIWHEYSRIIQNGVEDGSIRADLPVKETLITLMNSFALFSRKLTMKKNILLLESDLDSDKQLELLKQIFLDHLKA</sequence>
<dbReference type="GO" id="GO:0003677">
    <property type="term" value="F:DNA binding"/>
    <property type="evidence" value="ECO:0007669"/>
    <property type="project" value="UniProtKB-UniRule"/>
</dbReference>
<reference evidence="4 5" key="1">
    <citation type="journal article" date="2015" name="Int. Biodeterior. Biodegradation">
        <title>Physiological and genetic screening methods for the isolation of methyl tert-butyl ether-degrading bacteria for bioremediation purposes.</title>
        <authorList>
            <person name="Guisado I.M."/>
            <person name="Purswani J."/>
            <person name="Gonzalez Lopez J."/>
            <person name="Pozo C."/>
        </authorList>
    </citation>
    <scope>NUCLEOTIDE SEQUENCE [LARGE SCALE GENOMIC DNA]</scope>
    <source>
        <strain evidence="4 5">SH7</strain>
    </source>
</reference>
<dbReference type="InterPro" id="IPR001647">
    <property type="entry name" value="HTH_TetR"/>
</dbReference>
<evidence type="ECO:0000256" key="1">
    <source>
        <dbReference type="ARBA" id="ARBA00023125"/>
    </source>
</evidence>
<dbReference type="GO" id="GO:0006355">
    <property type="term" value="P:regulation of DNA-templated transcription"/>
    <property type="evidence" value="ECO:0007669"/>
    <property type="project" value="UniProtKB-ARBA"/>
</dbReference>
<gene>
    <name evidence="4" type="ORF">UQ64_28275</name>
</gene>
<dbReference type="Gene3D" id="1.10.357.10">
    <property type="entry name" value="Tetracycline Repressor, domain 2"/>
    <property type="match status" value="1"/>
</dbReference>
<evidence type="ECO:0000259" key="3">
    <source>
        <dbReference type="PROSITE" id="PS50977"/>
    </source>
</evidence>
<dbReference type="PANTHER" id="PTHR30328:SF54">
    <property type="entry name" value="HTH-TYPE TRANSCRIPTIONAL REPRESSOR SCO4008"/>
    <property type="match status" value="1"/>
</dbReference>
<dbReference type="InterPro" id="IPR009057">
    <property type="entry name" value="Homeodomain-like_sf"/>
</dbReference>
<feature type="domain" description="HTH tetR-type" evidence="3">
    <location>
        <begin position="16"/>
        <end position="76"/>
    </location>
</feature>
<dbReference type="InterPro" id="IPR036271">
    <property type="entry name" value="Tet_transcr_reg_TetR-rel_C_sf"/>
</dbReference>
<feature type="DNA-binding region" description="H-T-H motif" evidence="2">
    <location>
        <begin position="39"/>
        <end position="58"/>
    </location>
</feature>
<dbReference type="Proteomes" id="UP000054709">
    <property type="component" value="Unassembled WGS sequence"/>
</dbReference>
<dbReference type="AlphaFoldDB" id="A0A0W1ARU9"/>
<dbReference type="SUPFAM" id="SSF48498">
    <property type="entry name" value="Tetracyclin repressor-like, C-terminal domain"/>
    <property type="match status" value="1"/>
</dbReference>
<evidence type="ECO:0000313" key="4">
    <source>
        <dbReference type="EMBL" id="KTD84060.1"/>
    </source>
</evidence>
<dbReference type="PRINTS" id="PR00455">
    <property type="entry name" value="HTHTETR"/>
</dbReference>
<keyword evidence="1 2" id="KW-0238">DNA-binding</keyword>
<proteinExistence type="predicted"/>
<organism evidence="4 5">
    <name type="scientific">Paenibacillus etheri</name>
    <dbReference type="NCBI Taxonomy" id="1306852"/>
    <lineage>
        <taxon>Bacteria</taxon>
        <taxon>Bacillati</taxon>
        <taxon>Bacillota</taxon>
        <taxon>Bacilli</taxon>
        <taxon>Bacillales</taxon>
        <taxon>Paenibacillaceae</taxon>
        <taxon>Paenibacillus</taxon>
    </lineage>
</organism>
<dbReference type="EMBL" id="LCZJ02000037">
    <property type="protein sequence ID" value="KTD84060.1"/>
    <property type="molecule type" value="Genomic_DNA"/>
</dbReference>
<evidence type="ECO:0000313" key="5">
    <source>
        <dbReference type="Proteomes" id="UP000054709"/>
    </source>
</evidence>
<dbReference type="Pfam" id="PF00440">
    <property type="entry name" value="TetR_N"/>
    <property type="match status" value="1"/>
</dbReference>
<dbReference type="SUPFAM" id="SSF46689">
    <property type="entry name" value="Homeodomain-like"/>
    <property type="match status" value="1"/>
</dbReference>